<dbReference type="PANTHER" id="PTHR47363:SF1">
    <property type="entry name" value="GLUCOKINASE"/>
    <property type="match status" value="1"/>
</dbReference>
<evidence type="ECO:0000256" key="2">
    <source>
        <dbReference type="ARBA" id="ARBA00022777"/>
    </source>
</evidence>
<dbReference type="AlphaFoldDB" id="A0A078AV33"/>
<gene>
    <name evidence="3" type="primary">Contig12009.g12852</name>
    <name evidence="3" type="ORF">STYLEM_15155</name>
</gene>
<dbReference type="GO" id="GO:0006096">
    <property type="term" value="P:glycolytic process"/>
    <property type="evidence" value="ECO:0007669"/>
    <property type="project" value="InterPro"/>
</dbReference>
<keyword evidence="2 3" id="KW-0418">Kinase</keyword>
<dbReference type="Proteomes" id="UP000039865">
    <property type="component" value="Unassembled WGS sequence"/>
</dbReference>
<protein>
    <submittedName>
        <fullName evidence="3">Glucokinase</fullName>
    </submittedName>
</protein>
<sequence>MDQVEELKQQDHLEQYIIVGDIGGTNFRLRLSREVLVQDKVQYYESIQELEFPVNKRQLKQVLIAHAGYQNGKFYGVGRDKGESVQHIQDHYETTNVRFLNDAEGMAQSIIAQEYLSSKNQGLFIQLKHQDTLEISNQHSKVKFLFSMGTGLGTAIVLPYPNGNPSRSFVNSSEGWASFCSVNELDERQQALGKYMFNKMKTKSSLIKLCKGQGIFLLHQFMKTQHPELDTTIEDAVKKALKAQAKATNKKEKVIINKQECITYAALNDLDPLCTKTIDFMIEIIAICIRKIALTTLPMGGIFIGGGVSNYLSSHIEKRQDIFWQHFLGEMNENSSQQQQQADMDAQSFPNLILRQIPIYVMRENPTLDGLEAMLLEEQKSD</sequence>
<dbReference type="GO" id="GO:0004340">
    <property type="term" value="F:glucokinase activity"/>
    <property type="evidence" value="ECO:0007669"/>
    <property type="project" value="InterPro"/>
</dbReference>
<dbReference type="InParanoid" id="A0A078AV33"/>
<dbReference type="Pfam" id="PF02685">
    <property type="entry name" value="Glucokinase"/>
    <property type="match status" value="1"/>
</dbReference>
<dbReference type="InterPro" id="IPR043129">
    <property type="entry name" value="ATPase_NBD"/>
</dbReference>
<dbReference type="EMBL" id="CCKQ01014307">
    <property type="protein sequence ID" value="CDW86064.1"/>
    <property type="molecule type" value="Genomic_DNA"/>
</dbReference>
<reference evidence="3 4" key="1">
    <citation type="submission" date="2014-06" db="EMBL/GenBank/DDBJ databases">
        <authorList>
            <person name="Swart Estienne"/>
        </authorList>
    </citation>
    <scope>NUCLEOTIDE SEQUENCE [LARGE SCALE GENOMIC DNA]</scope>
    <source>
        <strain evidence="3 4">130c</strain>
    </source>
</reference>
<dbReference type="PANTHER" id="PTHR47363">
    <property type="entry name" value="GLUCOKINASE"/>
    <property type="match status" value="1"/>
</dbReference>
<dbReference type="GO" id="GO:0005536">
    <property type="term" value="F:D-glucose binding"/>
    <property type="evidence" value="ECO:0007669"/>
    <property type="project" value="InterPro"/>
</dbReference>
<keyword evidence="1" id="KW-0808">Transferase</keyword>
<keyword evidence="4" id="KW-1185">Reference proteome</keyword>
<dbReference type="InterPro" id="IPR003836">
    <property type="entry name" value="Glucokinase"/>
</dbReference>
<organism evidence="3 4">
    <name type="scientific">Stylonychia lemnae</name>
    <name type="common">Ciliate</name>
    <dbReference type="NCBI Taxonomy" id="5949"/>
    <lineage>
        <taxon>Eukaryota</taxon>
        <taxon>Sar</taxon>
        <taxon>Alveolata</taxon>
        <taxon>Ciliophora</taxon>
        <taxon>Intramacronucleata</taxon>
        <taxon>Spirotrichea</taxon>
        <taxon>Stichotrichia</taxon>
        <taxon>Sporadotrichida</taxon>
        <taxon>Oxytrichidae</taxon>
        <taxon>Stylonychinae</taxon>
        <taxon>Stylonychia</taxon>
    </lineage>
</organism>
<name>A0A078AV33_STYLE</name>
<accession>A0A078AV33</accession>
<dbReference type="Gene3D" id="3.30.420.40">
    <property type="match status" value="1"/>
</dbReference>
<proteinExistence type="predicted"/>
<dbReference type="SUPFAM" id="SSF53067">
    <property type="entry name" value="Actin-like ATPase domain"/>
    <property type="match status" value="1"/>
</dbReference>
<evidence type="ECO:0000313" key="4">
    <source>
        <dbReference type="Proteomes" id="UP000039865"/>
    </source>
</evidence>
<dbReference type="Gene3D" id="3.40.367.20">
    <property type="match status" value="1"/>
</dbReference>
<evidence type="ECO:0000313" key="3">
    <source>
        <dbReference type="EMBL" id="CDW86064.1"/>
    </source>
</evidence>
<dbReference type="GO" id="GO:0005524">
    <property type="term" value="F:ATP binding"/>
    <property type="evidence" value="ECO:0007669"/>
    <property type="project" value="InterPro"/>
</dbReference>
<evidence type="ECO:0000256" key="1">
    <source>
        <dbReference type="ARBA" id="ARBA00022679"/>
    </source>
</evidence>